<dbReference type="AlphaFoldDB" id="A0AAN5M434"/>
<evidence type="ECO:0000256" key="1">
    <source>
        <dbReference type="SAM" id="Phobius"/>
    </source>
</evidence>
<sequence length="74" mass="8525">MDFMFFFSESSSGGFNYAAVFSLFGVVIAAIFSIRAVLINIKSKNVDEERIKWRESIRRVSNDLVSLVEKEKRK</sequence>
<keyword evidence="1" id="KW-1133">Transmembrane helix</keyword>
<organism evidence="2 3">
    <name type="scientific">Morganella morganii</name>
    <name type="common">Proteus morganii</name>
    <dbReference type="NCBI Taxonomy" id="582"/>
    <lineage>
        <taxon>Bacteria</taxon>
        <taxon>Pseudomonadati</taxon>
        <taxon>Pseudomonadota</taxon>
        <taxon>Gammaproteobacteria</taxon>
        <taxon>Enterobacterales</taxon>
        <taxon>Morganellaceae</taxon>
        <taxon>Morganella</taxon>
    </lineage>
</organism>
<evidence type="ECO:0000313" key="2">
    <source>
        <dbReference type="EMBL" id="AWC94032.1"/>
    </source>
</evidence>
<accession>A0AAN5M434</accession>
<gene>
    <name evidence="2" type="ORF">AM380_10470</name>
</gene>
<feature type="transmembrane region" description="Helical" evidence="1">
    <location>
        <begin position="15"/>
        <end position="38"/>
    </location>
</feature>
<keyword evidence="1" id="KW-0812">Transmembrane</keyword>
<keyword evidence="1" id="KW-0472">Membrane</keyword>
<dbReference type="EMBL" id="CP028956">
    <property type="protein sequence ID" value="AWC94032.1"/>
    <property type="molecule type" value="Genomic_DNA"/>
</dbReference>
<dbReference type="Proteomes" id="UP000244682">
    <property type="component" value="Chromosome"/>
</dbReference>
<reference evidence="2 3" key="1">
    <citation type="submission" date="2018-04" db="EMBL/GenBank/DDBJ databases">
        <title>Whole genome sequencing of Morganella morganii AR_0133.</title>
        <authorList>
            <person name="Conlan S."/>
            <person name="Thomas P.J."/>
            <person name="Mullikin J."/>
            <person name="Frank K.M."/>
            <person name="Segre J.A."/>
        </authorList>
    </citation>
    <scope>NUCLEOTIDE SEQUENCE [LARGE SCALE GENOMIC DNA]</scope>
    <source>
        <strain evidence="2 3">AR_0133</strain>
    </source>
</reference>
<name>A0AAN5M434_MORMO</name>
<evidence type="ECO:0000313" key="3">
    <source>
        <dbReference type="Proteomes" id="UP000244682"/>
    </source>
</evidence>
<dbReference type="RefSeq" id="WP_108656251.1">
    <property type="nucleotide sequence ID" value="NZ_CP028956.1"/>
</dbReference>
<proteinExistence type="predicted"/>
<protein>
    <submittedName>
        <fullName evidence="2">Uncharacterized protein</fullName>
    </submittedName>
</protein>